<reference evidence="8" key="1">
    <citation type="journal article" date="2019" name="Int. J. Syst. Evol. Microbiol.">
        <title>The Global Catalogue of Microorganisms (GCM) 10K type strain sequencing project: providing services to taxonomists for standard genome sequencing and annotation.</title>
        <authorList>
            <consortium name="The Broad Institute Genomics Platform"/>
            <consortium name="The Broad Institute Genome Sequencing Center for Infectious Disease"/>
            <person name="Wu L."/>
            <person name="Ma J."/>
        </authorList>
    </citation>
    <scope>NUCLEOTIDE SEQUENCE [LARGE SCALE GENOMIC DNA]</scope>
    <source>
        <strain evidence="8">LMG 29894</strain>
    </source>
</reference>
<evidence type="ECO:0000313" key="8">
    <source>
        <dbReference type="Proteomes" id="UP001595791"/>
    </source>
</evidence>
<dbReference type="InterPro" id="IPR015890">
    <property type="entry name" value="Chorismate_C"/>
</dbReference>
<evidence type="ECO:0000256" key="1">
    <source>
        <dbReference type="ARBA" id="ARBA00000799"/>
    </source>
</evidence>
<comment type="caution">
    <text evidence="7">The sequence shown here is derived from an EMBL/GenBank/DDBJ whole genome shotgun (WGS) entry which is preliminary data.</text>
</comment>
<dbReference type="Pfam" id="PF00425">
    <property type="entry name" value="Chorismate_bind"/>
    <property type="match status" value="1"/>
</dbReference>
<feature type="domain" description="Chorismate-utilising enzyme C-terminal" evidence="6">
    <location>
        <begin position="126"/>
        <end position="382"/>
    </location>
</feature>
<comment type="similarity">
    <text evidence="2">Belongs to the isochorismate synthase family.</text>
</comment>
<evidence type="ECO:0000256" key="2">
    <source>
        <dbReference type="ARBA" id="ARBA00005297"/>
    </source>
</evidence>
<dbReference type="Proteomes" id="UP001595791">
    <property type="component" value="Unassembled WGS sequence"/>
</dbReference>
<evidence type="ECO:0000259" key="6">
    <source>
        <dbReference type="Pfam" id="PF00425"/>
    </source>
</evidence>
<dbReference type="SUPFAM" id="SSF56322">
    <property type="entry name" value="ADC synthase"/>
    <property type="match status" value="1"/>
</dbReference>
<accession>A0ABV8MKL0</accession>
<dbReference type="PANTHER" id="PTHR42839">
    <property type="entry name" value="ISOCHORISMATE SYNTHASE ENTC"/>
    <property type="match status" value="1"/>
</dbReference>
<dbReference type="InterPro" id="IPR004561">
    <property type="entry name" value="IsoChor_synthase"/>
</dbReference>
<evidence type="ECO:0000256" key="4">
    <source>
        <dbReference type="ARBA" id="ARBA00023235"/>
    </source>
</evidence>
<dbReference type="GO" id="GO:0008909">
    <property type="term" value="F:isochorismate synthase activity"/>
    <property type="evidence" value="ECO:0007669"/>
    <property type="project" value="UniProtKB-EC"/>
</dbReference>
<dbReference type="RefSeq" id="WP_378161616.1">
    <property type="nucleotide sequence ID" value="NZ_JBHSBU010000001.1"/>
</dbReference>
<evidence type="ECO:0000256" key="3">
    <source>
        <dbReference type="ARBA" id="ARBA00012824"/>
    </source>
</evidence>
<dbReference type="Gene3D" id="3.60.120.10">
    <property type="entry name" value="Anthranilate synthase"/>
    <property type="match status" value="1"/>
</dbReference>
<proteinExistence type="inferred from homology"/>
<dbReference type="EC" id="5.4.4.2" evidence="3"/>
<organism evidence="7 8">
    <name type="scientific">Chitinimonas lacunae</name>
    <dbReference type="NCBI Taxonomy" id="1963018"/>
    <lineage>
        <taxon>Bacteria</taxon>
        <taxon>Pseudomonadati</taxon>
        <taxon>Pseudomonadota</taxon>
        <taxon>Betaproteobacteria</taxon>
        <taxon>Neisseriales</taxon>
        <taxon>Chitinibacteraceae</taxon>
        <taxon>Chitinimonas</taxon>
    </lineage>
</organism>
<gene>
    <name evidence="7" type="ORF">ACFOW7_04800</name>
</gene>
<comment type="catalytic activity">
    <reaction evidence="1">
        <text>chorismate = isochorismate</text>
        <dbReference type="Rhea" id="RHEA:18985"/>
        <dbReference type="ChEBI" id="CHEBI:29748"/>
        <dbReference type="ChEBI" id="CHEBI:29780"/>
        <dbReference type="EC" id="5.4.4.2"/>
    </reaction>
</comment>
<keyword evidence="8" id="KW-1185">Reference proteome</keyword>
<protein>
    <recommendedName>
        <fullName evidence="3">isochorismate synthase</fullName>
        <ecNumber evidence="3">5.4.4.2</ecNumber>
    </recommendedName>
    <alternativeName>
        <fullName evidence="5">Isochorismate mutase</fullName>
    </alternativeName>
</protein>
<dbReference type="PANTHER" id="PTHR42839:SF2">
    <property type="entry name" value="ISOCHORISMATE SYNTHASE ENTC"/>
    <property type="match status" value="1"/>
</dbReference>
<name>A0ABV8MKL0_9NEIS</name>
<dbReference type="NCBIfam" id="TIGR00543">
    <property type="entry name" value="isochor_syn"/>
    <property type="match status" value="1"/>
</dbReference>
<sequence>MNDILRDSSLAAPRAVDLLQHYQPGSTLFASSRQTLLAEGVDTLLPQADHASMAAEAMAHLAERRAAGERRPVALGALPFRPDAPARLWLPRTTLFGQGVEAAEIAHAPAQPGGRRAGTVTALPSPQRYQDNVTRALAAIAAGEFEKVVLSRSLQVEAQIDLAALLQRLARRNPIGYTFAFDLADRPASRTLIGASPELLLARRGRRVVSHPLAGSIPRSADPVEDARRAAGLLRSAKDRHEHALVVDAVAAALRPFCRELTVPAEPTLLSTPTMWHLGTEVAGQLDDPTVSSLQLALALHPTPAVCGHPTAPARDFIQAVEGFDRGLFTGLIGWCSDDGDGEWAVTIRCAEAHKDRVSLYAGAGIVAGSDPALELAETAAKLRTMLNAMDLESALEQQL</sequence>
<keyword evidence="4 7" id="KW-0413">Isomerase</keyword>
<evidence type="ECO:0000256" key="5">
    <source>
        <dbReference type="ARBA" id="ARBA00041564"/>
    </source>
</evidence>
<evidence type="ECO:0000313" key="7">
    <source>
        <dbReference type="EMBL" id="MFC4158679.1"/>
    </source>
</evidence>
<dbReference type="EMBL" id="JBHSBU010000001">
    <property type="protein sequence ID" value="MFC4158679.1"/>
    <property type="molecule type" value="Genomic_DNA"/>
</dbReference>
<dbReference type="InterPro" id="IPR005801">
    <property type="entry name" value="ADC_synthase"/>
</dbReference>